<proteinExistence type="predicted"/>
<accession>A0AAW4L759</accession>
<evidence type="ECO:0000259" key="1">
    <source>
        <dbReference type="Pfam" id="PF04965"/>
    </source>
</evidence>
<dbReference type="Gene3D" id="3.10.450.40">
    <property type="match status" value="1"/>
</dbReference>
<comment type="caution">
    <text evidence="2">The sequence shown here is derived from an EMBL/GenBank/DDBJ whole genome shotgun (WGS) entry which is preliminary data.</text>
</comment>
<evidence type="ECO:0000313" key="2">
    <source>
        <dbReference type="EMBL" id="MBT0666002.1"/>
    </source>
</evidence>
<keyword evidence="3" id="KW-1185">Reference proteome</keyword>
<dbReference type="InterPro" id="IPR007048">
    <property type="entry name" value="IraD/Gp25-like"/>
</dbReference>
<dbReference type="Proteomes" id="UP000811899">
    <property type="component" value="Unassembled WGS sequence"/>
</dbReference>
<dbReference type="AlphaFoldDB" id="A0AAW4L759"/>
<feature type="domain" description="IraD/Gp25-like" evidence="1">
    <location>
        <begin position="29"/>
        <end position="118"/>
    </location>
</feature>
<organism evidence="2 3">
    <name type="scientific">Geoanaerobacter pelophilus</name>
    <dbReference type="NCBI Taxonomy" id="60036"/>
    <lineage>
        <taxon>Bacteria</taxon>
        <taxon>Pseudomonadati</taxon>
        <taxon>Thermodesulfobacteriota</taxon>
        <taxon>Desulfuromonadia</taxon>
        <taxon>Geobacterales</taxon>
        <taxon>Geobacteraceae</taxon>
        <taxon>Geoanaerobacter</taxon>
    </lineage>
</organism>
<name>A0AAW4L759_9BACT</name>
<gene>
    <name evidence="2" type="ORF">KI809_16950</name>
</gene>
<sequence length="135" mass="15236">MTMGSKFLGTGWKFPVKPGADQEIALAAEEESIAESIRIILGTSPGERLMHPDFGCNIHDYLFAPNNVRTAGLIRFHVEEALRRWEPRIDLQEVIAEAAPDEPSLLLLSITYRVKATDSRFNMVYPFYLERGSEP</sequence>
<reference evidence="2 3" key="1">
    <citation type="submission" date="2021-05" db="EMBL/GenBank/DDBJ databases">
        <title>The draft genome of Geobacter pelophilus DSM 12255.</title>
        <authorList>
            <person name="Xu Z."/>
            <person name="Masuda Y."/>
            <person name="Itoh H."/>
            <person name="Senoo K."/>
        </authorList>
    </citation>
    <scope>NUCLEOTIDE SEQUENCE [LARGE SCALE GENOMIC DNA]</scope>
    <source>
        <strain evidence="2 3">DSM 12255</strain>
    </source>
</reference>
<dbReference type="SUPFAM" id="SSF160719">
    <property type="entry name" value="gpW/gp25-like"/>
    <property type="match status" value="1"/>
</dbReference>
<protein>
    <submittedName>
        <fullName evidence="2">GPW/gp25 family protein</fullName>
    </submittedName>
</protein>
<dbReference type="EMBL" id="JAHCVJ010000008">
    <property type="protein sequence ID" value="MBT0666002.1"/>
    <property type="molecule type" value="Genomic_DNA"/>
</dbReference>
<dbReference type="Pfam" id="PF04965">
    <property type="entry name" value="GPW_gp25"/>
    <property type="match status" value="1"/>
</dbReference>
<evidence type="ECO:0000313" key="3">
    <source>
        <dbReference type="Proteomes" id="UP000811899"/>
    </source>
</evidence>